<keyword evidence="1" id="KW-0175">Coiled coil</keyword>
<dbReference type="PANTHER" id="PTHR46889:SF4">
    <property type="entry name" value="TRANSPOSASE INSO FOR INSERTION SEQUENCE ELEMENT IS911B-RELATED"/>
    <property type="match status" value="1"/>
</dbReference>
<dbReference type="Pfam" id="PF01527">
    <property type="entry name" value="HTH_Tnp_1"/>
    <property type="match status" value="1"/>
</dbReference>
<protein>
    <submittedName>
        <fullName evidence="3">IS3 family transposase</fullName>
    </submittedName>
</protein>
<dbReference type="Pfam" id="PF13333">
    <property type="entry name" value="rve_2"/>
    <property type="match status" value="1"/>
</dbReference>
<dbReference type="SUPFAM" id="SSF46689">
    <property type="entry name" value="Homeodomain-like"/>
    <property type="match status" value="1"/>
</dbReference>
<dbReference type="InterPro" id="IPR036397">
    <property type="entry name" value="RNaseH_sf"/>
</dbReference>
<dbReference type="Pfam" id="PF00665">
    <property type="entry name" value="rve"/>
    <property type="match status" value="1"/>
</dbReference>
<dbReference type="InterPro" id="IPR025948">
    <property type="entry name" value="HTH-like_dom"/>
</dbReference>
<proteinExistence type="predicted"/>
<dbReference type="SUPFAM" id="SSF53098">
    <property type="entry name" value="Ribonuclease H-like"/>
    <property type="match status" value="1"/>
</dbReference>
<accession>A0A7W4K3Z0</accession>
<evidence type="ECO:0000313" key="3">
    <source>
        <dbReference type="EMBL" id="MBB2199815.1"/>
    </source>
</evidence>
<dbReference type="InterPro" id="IPR050900">
    <property type="entry name" value="Transposase_IS3/IS150/IS904"/>
</dbReference>
<evidence type="ECO:0000256" key="1">
    <source>
        <dbReference type="SAM" id="Coils"/>
    </source>
</evidence>
<name>A0A7W4K3Z0_9PROT</name>
<dbReference type="Gene3D" id="1.10.10.60">
    <property type="entry name" value="Homeodomain-like"/>
    <property type="match status" value="1"/>
</dbReference>
<dbReference type="InterPro" id="IPR001584">
    <property type="entry name" value="Integrase_cat-core"/>
</dbReference>
<dbReference type="InterPro" id="IPR012337">
    <property type="entry name" value="RNaseH-like_sf"/>
</dbReference>
<dbReference type="GO" id="GO:0003677">
    <property type="term" value="F:DNA binding"/>
    <property type="evidence" value="ECO:0007669"/>
    <property type="project" value="InterPro"/>
</dbReference>
<dbReference type="EMBL" id="JABEQP010000033">
    <property type="protein sequence ID" value="MBB2199815.1"/>
    <property type="molecule type" value="Genomic_DNA"/>
</dbReference>
<dbReference type="Gene3D" id="3.30.420.10">
    <property type="entry name" value="Ribonuclease H-like superfamily/Ribonuclease H"/>
    <property type="match status" value="1"/>
</dbReference>
<organism evidence="3 4">
    <name type="scientific">Gluconacetobacter dulcium</name>
    <dbReference type="NCBI Taxonomy" id="2729096"/>
    <lineage>
        <taxon>Bacteria</taxon>
        <taxon>Pseudomonadati</taxon>
        <taxon>Pseudomonadota</taxon>
        <taxon>Alphaproteobacteria</taxon>
        <taxon>Acetobacterales</taxon>
        <taxon>Acetobacteraceae</taxon>
        <taxon>Gluconacetobacter</taxon>
    </lineage>
</organism>
<dbReference type="Pfam" id="PF13276">
    <property type="entry name" value="HTH_21"/>
    <property type="match status" value="1"/>
</dbReference>
<evidence type="ECO:0000313" key="4">
    <source>
        <dbReference type="Proteomes" id="UP000530320"/>
    </source>
</evidence>
<reference evidence="3 4" key="1">
    <citation type="submission" date="2020-04" db="EMBL/GenBank/DDBJ databases">
        <title>Description of novel Gluconacetobacter.</title>
        <authorList>
            <person name="Sombolestani A."/>
        </authorList>
    </citation>
    <scope>NUCLEOTIDE SEQUENCE [LARGE SCALE GENOMIC DNA]</scope>
    <source>
        <strain evidence="3 4">LMG 22058</strain>
    </source>
</reference>
<dbReference type="InterPro" id="IPR048020">
    <property type="entry name" value="Transpos_IS3"/>
</dbReference>
<dbReference type="Proteomes" id="UP000530320">
    <property type="component" value="Unassembled WGS sequence"/>
</dbReference>
<dbReference type="NCBIfam" id="NF033516">
    <property type="entry name" value="transpos_IS3"/>
    <property type="match status" value="1"/>
</dbReference>
<gene>
    <name evidence="3" type="ORF">HLH44_20705</name>
</gene>
<dbReference type="InterPro" id="IPR009057">
    <property type="entry name" value="Homeodomain-like_sf"/>
</dbReference>
<comment type="caution">
    <text evidence="3">The sequence shown here is derived from an EMBL/GenBank/DDBJ whole genome shotgun (WGS) entry which is preliminary data.</text>
</comment>
<sequence length="382" mass="44256">MMRRKFSREFKIEAVRLVTDRGVTVAQAARDLDVAESVLRRWIRELTATPTAAFPGNGQMRADLAEIAALKKEVARLRAERDILKKAGSFFRARGNVKFAFIARHRHIWPVSWLCAVLEVSRSGFHAWLKRPISIREIHDARLVTAIETSFKTSDRTYGARRVWRDVLEEGLACGLHRIERLMRLYALRARPRRRGKPKDNGERSIIAGNILNRDFQADRPNQKWLADFTYIWTAEGWLYVAVVLDLFSRCVVGWSMKADRDASLVMDALMMAIWRRGKTDALLHHSDQGSQYTSEQFQRLLADNGITCSMSRAGNVWDNSAMESFFSSLKTERTARKVYRTRDEARANVFDYIERFYNPRRRHSKLGYMSPMEFEARAMLA</sequence>
<dbReference type="GO" id="GO:0006313">
    <property type="term" value="P:DNA transposition"/>
    <property type="evidence" value="ECO:0007669"/>
    <property type="project" value="InterPro"/>
</dbReference>
<dbReference type="AlphaFoldDB" id="A0A7W4K3Z0"/>
<feature type="coiled-coil region" evidence="1">
    <location>
        <begin position="60"/>
        <end position="87"/>
    </location>
</feature>
<dbReference type="PROSITE" id="PS50994">
    <property type="entry name" value="INTEGRASE"/>
    <property type="match status" value="1"/>
</dbReference>
<evidence type="ECO:0000259" key="2">
    <source>
        <dbReference type="PROSITE" id="PS50994"/>
    </source>
</evidence>
<dbReference type="PANTHER" id="PTHR46889">
    <property type="entry name" value="TRANSPOSASE INSF FOR INSERTION SEQUENCE IS3B-RELATED"/>
    <property type="match status" value="1"/>
</dbReference>
<dbReference type="GO" id="GO:0015074">
    <property type="term" value="P:DNA integration"/>
    <property type="evidence" value="ECO:0007669"/>
    <property type="project" value="InterPro"/>
</dbReference>
<dbReference type="RefSeq" id="WP_183010714.1">
    <property type="nucleotide sequence ID" value="NZ_JABEQP010000033.1"/>
</dbReference>
<dbReference type="InterPro" id="IPR002514">
    <property type="entry name" value="Transposase_8"/>
</dbReference>
<dbReference type="GO" id="GO:0004803">
    <property type="term" value="F:transposase activity"/>
    <property type="evidence" value="ECO:0007669"/>
    <property type="project" value="InterPro"/>
</dbReference>
<feature type="domain" description="Integrase catalytic" evidence="2">
    <location>
        <begin position="217"/>
        <end position="380"/>
    </location>
</feature>